<evidence type="ECO:0000313" key="2">
    <source>
        <dbReference type="EMBL" id="OUQ33402.1"/>
    </source>
</evidence>
<accession>A0A1Y4SWU1</accession>
<name>A0A1Y4SWU1_9FIRM</name>
<evidence type="ECO:0000313" key="3">
    <source>
        <dbReference type="Proteomes" id="UP000195305"/>
    </source>
</evidence>
<protein>
    <submittedName>
        <fullName evidence="2">Uncharacterized protein</fullName>
    </submittedName>
</protein>
<dbReference type="RefSeq" id="WP_087358987.1">
    <property type="nucleotide sequence ID" value="NZ_AP031415.1"/>
</dbReference>
<dbReference type="EMBL" id="NFLJ01000031">
    <property type="protein sequence ID" value="OUQ33402.1"/>
    <property type="molecule type" value="Genomic_DNA"/>
</dbReference>
<keyword evidence="1" id="KW-1133">Transmembrane helix</keyword>
<dbReference type="OrthoDB" id="9815367at2"/>
<reference evidence="2 3" key="1">
    <citation type="journal article" date="2018" name="BMC Genomics">
        <title>Whole genome sequencing and function prediction of 133 gut anaerobes isolated from chicken caecum in pure cultures.</title>
        <authorList>
            <person name="Medvecky M."/>
            <person name="Cejkova D."/>
            <person name="Polansky O."/>
            <person name="Karasova D."/>
            <person name="Kubasova T."/>
            <person name="Cizek A."/>
            <person name="Rychlik I."/>
        </authorList>
    </citation>
    <scope>NUCLEOTIDE SEQUENCE [LARGE SCALE GENOMIC DNA]</scope>
    <source>
        <strain evidence="2 3">An13</strain>
    </source>
</reference>
<keyword evidence="3" id="KW-1185">Reference proteome</keyword>
<evidence type="ECO:0000256" key="1">
    <source>
        <dbReference type="SAM" id="Phobius"/>
    </source>
</evidence>
<dbReference type="Proteomes" id="UP000195305">
    <property type="component" value="Unassembled WGS sequence"/>
</dbReference>
<comment type="caution">
    <text evidence="2">The sequence shown here is derived from an EMBL/GenBank/DDBJ whole genome shotgun (WGS) entry which is preliminary data.</text>
</comment>
<keyword evidence="1" id="KW-0812">Transmembrane</keyword>
<gene>
    <name evidence="2" type="ORF">B5E75_10430</name>
</gene>
<dbReference type="AlphaFoldDB" id="A0A1Y4SWU1"/>
<organism evidence="2 3">
    <name type="scientific">Massilimicrobiota timonensis</name>
    <dbReference type="NCBI Taxonomy" id="1776392"/>
    <lineage>
        <taxon>Bacteria</taxon>
        <taxon>Bacillati</taxon>
        <taxon>Bacillota</taxon>
        <taxon>Erysipelotrichia</taxon>
        <taxon>Erysipelotrichales</taxon>
        <taxon>Erysipelotrichaceae</taxon>
        <taxon>Massilimicrobiota</taxon>
    </lineage>
</organism>
<sequence length="99" mass="11581">MKLIRQYWLSILSSFFICILMISGFQSISQKTFQNQKESLEKALKRGIMQCYALEGRYPASLEQLISDYHIIYNQDLFDVQYEVVASNMMPSITIIVKE</sequence>
<proteinExistence type="predicted"/>
<feature type="transmembrane region" description="Helical" evidence="1">
    <location>
        <begin position="7"/>
        <end position="25"/>
    </location>
</feature>
<keyword evidence="1" id="KW-0472">Membrane</keyword>